<dbReference type="InterPro" id="IPR013602">
    <property type="entry name" value="Dynein_heavy_linker"/>
</dbReference>
<feature type="region of interest" description="Disordered" evidence="2">
    <location>
        <begin position="4318"/>
        <end position="4346"/>
    </location>
</feature>
<feature type="region of interest" description="Disordered" evidence="2">
    <location>
        <begin position="2266"/>
        <end position="2295"/>
    </location>
</feature>
<feature type="compositionally biased region" description="Polar residues" evidence="2">
    <location>
        <begin position="11"/>
        <end position="22"/>
    </location>
</feature>
<feature type="region of interest" description="Disordered" evidence="2">
    <location>
        <begin position="4006"/>
        <end position="4029"/>
    </location>
</feature>
<feature type="compositionally biased region" description="Polar residues" evidence="2">
    <location>
        <begin position="252"/>
        <end position="261"/>
    </location>
</feature>
<feature type="compositionally biased region" description="Polar residues" evidence="2">
    <location>
        <begin position="6224"/>
        <end position="6241"/>
    </location>
</feature>
<evidence type="ECO:0000313" key="7">
    <source>
        <dbReference type="Proteomes" id="UP001281761"/>
    </source>
</evidence>
<evidence type="ECO:0000259" key="4">
    <source>
        <dbReference type="Pfam" id="PF12774"/>
    </source>
</evidence>
<evidence type="ECO:0000313" key="6">
    <source>
        <dbReference type="EMBL" id="KAK2954747.1"/>
    </source>
</evidence>
<organism evidence="6 7">
    <name type="scientific">Blattamonas nauphoetae</name>
    <dbReference type="NCBI Taxonomy" id="2049346"/>
    <lineage>
        <taxon>Eukaryota</taxon>
        <taxon>Metamonada</taxon>
        <taxon>Preaxostyla</taxon>
        <taxon>Oxymonadida</taxon>
        <taxon>Blattamonas</taxon>
    </lineage>
</organism>
<feature type="region of interest" description="Disordered" evidence="2">
    <location>
        <begin position="4229"/>
        <end position="4280"/>
    </location>
</feature>
<dbReference type="PANTHER" id="PTHR10676:SF339">
    <property type="entry name" value="DYNEIN AXONEMAL HEAVY CHAIN 6"/>
    <property type="match status" value="1"/>
</dbReference>
<feature type="compositionally biased region" description="Basic and acidic residues" evidence="2">
    <location>
        <begin position="3432"/>
        <end position="3445"/>
    </location>
</feature>
<feature type="region of interest" description="Disordered" evidence="2">
    <location>
        <begin position="4835"/>
        <end position="4861"/>
    </location>
</feature>
<dbReference type="Pfam" id="PF12774">
    <property type="entry name" value="AAA_6"/>
    <property type="match status" value="1"/>
</dbReference>
<sequence>MRNSRTESTDSRTQSRVQSNPGEKNALPVSHRLHSTVDPLTLKQSLILRPSTSVTLHPSTMRASIPSGRMNAPQISLGFQKVQLPQPTDPPASNSRQKKPSILRISKSTKVHGEVAQDIEDNQIRPQTPPTPLITNQSSFRNQSQSPRRSASPELPSNRLKDYARDFFVPSVSDTVSANKLVYSGGTQTQLGYRLSKKTEGDVSSSFIETRTDPRKVRAQRILRKQTTPVESDHLLTSSKRQIGFTLPKRNLSGSRPTSGTHRPPPLITDSRRSSIADGSDLSIREEDQYENTTDLTNTGMIQTFTSPFDQHSQSGLSNTLVTAVNQLTFQESRQLSKPPPTQFNLLAPTKPRALHQQAIAIPDHIKQILAAADLNAPTTFIAYHSLAGQAGKQPFDFVYLGNDRTAKEKNMYSLRIVPESQVDYTDYYTLSVEGLMHYNSVDNSSEIIPTQQWIHERKIYSIVSQKPFFRSFRLTKYFRLWKKALSQKVFDEGFLGLDSKHLCLSTPLLLALQRVKECCLTAEQITYFESIYITSLSNDYPVSQRSSTTETTDITLSSMSRLPAAFSPLSVAFLSPVDAYTALSIRAPPALLFAHLQAQIRAQRGKELDIFISDVTNIVTKACTAALKECSTSTNEEDVAKTSKRVRAFIRVVDKMVCETLILIARNTGFALARRLGLDLETEQNNQEVWRLRRRQLQHIMFWEEQDDLGSTFQRNQAGSHRLPQHIAKPSSFSSLNYFNACDVHDEYNLISGIQTQDFFGFRTELVRKPDQISRLYEKLHKMVNPPQADDQNDHEELPITDKPLVAIGENDFPPQYTRYAALVWKNTRPSEDRAIQHYVKTLRQTMDREQSSLEHSLGSGLRKGGGLSLDDQIRAIRALSKEALVRHRKETFGSQLNQFLYSTNTHLVQNDFKGLSKKQQQMRQSKQERSYQLFIKTQEENVVFGGLPPLLEHPFNKSIHLKPSPLCMNPDGRTSTIRQIMSLSEKGDDISFDIHTHHQTSFRFIPFNESELPPTLLDDVEIWMTPLRTNYTPPLFTLTVSITQNGIEIDPKLDFVDHLINQVFEDICILSNNLTRISYTPSVISILKTASSAGPAVKTGFTGIESQQNSNLSLTVKNSERLKSMDSLGIMDLLKDVQERCHHVTKESYAMIESFRRHVEQCHTLASRYLQLDLSQFTSIPLKSMIPSAEAFRNEISRIREDYRTIANLSRIINVGCFRLDARPFVANTIPYVNTTLTAIERLIPQIVVSLCEDLATSLETHIQNLTGLVSSLPLCCSALGAYNEAINATSIIMEEHSRIMTLDNVCVDFSLPLTHLTRPERELIIQTDETTLHLMVSKSEHGKRKHEQLSKQSGPDDDDDSSDDEDNMVRYGDAPSLLLNRKKNTKHHRREDARKNELITKENERNPSWKLFYTRQQKTRTFTPSISEPSDKNTTTKPGDLKNIDNNSGEAIYLSMLRKVDTQMSRFSTTLTRFSTQKSDLIQNWVGVLDTRLKSFQTKLGVMEDDLNSTTICDLEEGLSEPNDFVYDKSVPPITFESHDIYEIPPYPLSYEPSFAHKERPEIKLQPAQVSRPDKTASTDLLPKKQVKMCFQRFYTSPRFSSFAERGRNRLDDRKVVLESLNSELLLYTEYAHLLERHPPDHEKEFLEKVQFEWKTLWRMWTLVEKWDEFAGSVEWMTLGRLKLHRLRKKLDSIDLSLNQVEAAHVKATGPGTLRRFVNLVIKVLPCLSVLTRYTLKDRHRLDICRVLGISVTNETTIGELVNSGLINHLEELNSIARTADAEYAVEAELRRLETIWSRTQFGITTSSMIHHEDFNDAKTQLNRSKAKRKGTSSNPNEELAELKIIAPTDSIITTLDDSELHVNALLTSPYSVPVIDQLKRWKIQLGSFRLIVLRITEVQSLWISMYPFFSTIGHVLNTYAASANTDTDTSSKRSKQTVLSAFQSTTGKSEQKIIIDLQASRLQFREFDSKWMELLDAIVRAPTIRYYHPAPAIVSAWRERDSTLPSNLSDILQQWITMLETAKSHLVSFFDSRRVSFTRFYFLTDSEISTLVTYGGDIQIVLPLLSKIFGGIRSFGITTKVASLAQHTAEANREKAPTTVRPPQHSDLQSAVLKPFTNRTSNFTNTIIKPSRIGDTINGVINSDGEYLALQSKIVRIVPNPDALFEDILTTSKHALKTTVREAIINFPAFHSFPGIAPTSISVPISNAPFCTSPLSSFSQLLSMPECKAETSSSSSNKLPIVSLVPDEPVHYAVIALTSDDHLKTPRSPSSSSQVPHDFKDSSSLPPTPASTSSQYHHLQWSFLSSFPLQVVLIVTDIFFWKGIDRIMELTLGSSNTPGRVLQDNIDWTTAACIESTLKALKIYRKGVQERIIWLSSHLRLSPHYPEFISQTIAASIQLELSHRDCILSLEKECVVYLEQTYQNNDQPHSTSWGASPVVIKDHWKDSEQLSDSISEHRQTLQKLKKQMVFGGFDKETIKESSLLEEFQKHLTDDDYLSLSNNVSSFSRVSQLIPLPTLYHHPRYRWEAESDSLSVCFGQYRIPYGYEFRSGLPRFPTVVHPPSPRIFNPIAEHMMAYQTGGFSAGIIQNDTIEGVVLLEDFSQMLGWFTQTLDATATIDSSTLTSYLTGLVQSPTTICIINQFLSLSISSLSIISTFISSIISNTLAQRHAFSFDVEQVDEFHPLYQLTYLPLFFTTDSNMSYQSPKYRHNTGFDFFTSYSTSLPSSLRSTFRPIALSSLSSPNIISSELIKSGFTLWSFFSPRIHTVFESAKELQANNLLRCDADFSLNRIISGLNRGAMYQSLNLQNYFIGHLERRSRWEDTLKREILAIQTLNKQKKRKKMNSAQLDQLKIIKLKEFQSEIEVMKDYLQHSFQYEKDNLLIAFYHEMRTVLSGHDLQRFLSLCLNTLSIPIEGTADHLSVDLSQFSSITFHTGYPGENVVTQVSLTNFPTISQDLDDRMRVALRTLGLSWRGTSVNTQINCSSALLSSLQNKPFAIVVGGTASGKSSSIRLLAQTLSLPQTNPIQMSGSKFQPNSILEGLHSPMQLHPFVSQQFPLVVPRAQLGQKVAIYYINPMGIGENHLFGWNDDSTIDTSSDSAFAESFITKFLEDPPNQKGEEKSNLDSSQVATNSYHPGYLSSIIAYILEDRKQYLIQREQFKVELDEYTHKMKMHTKATIRYEKYLQQSQNDPVDELSVFQSRKSIVEVVSPPGDPPTPPVPPERPLSYWIVFDGCLSDEYIERVVRLFNTSKSPQSWLGLIEGEDERPFPLLPCDLTEMITEMKELDTILNDEKFKEPSSQKKLQASDSKTASLFDLNPHDTTAPRQTDGTPSFSMFLSPLDSTYPTFSGDSLAETVEAFYDEPIECSTWSDEERVINWLKLRLLGHFERVVPILLNYLNGEQSEIKEIPLFSFERFVGRTTKKTGKSRDKDQTSKELKPTHQKKSATNNVPNLPRRQWHIKSLPLPSLYGLPPPDKTGWTNDLILVENLCKILTTFFDNKGQSLGGGYVDMNVCLPSERERHRLPLKPETLFRNQGNAAPNEAMYRLPTNLYSIFSQQSQNTATINYLNMDFRKPSVMSRLVRFTDSVFILSTIWAFGGHLTGAGTRNTFSSLVLDSMRGRSTAQSDNITSLYSVSIVPKPLRLPPQEFTVTNSTQEQSIKREQTIPQKSLLSLSELKNPALLQENRLRSLIEPSHSKNQQQHSQSTSLSIYPALESFVDVTYMFVPLYDSENEDNVECDPLSVDNLVGISQTEFCRPTSVTRTLERVVAPILAGGFHILIDAPPVGKTVALKHLLHKWAKGEWGERKRQLVRGSQTTGKSKQNKLSIIEKIGYPSDYCSPSLFTLSNSSQSQLTSSDGYYPYFISSLSNVSMTIQSPFYQKLRSDGAIYDTMNVKITPQTTALGAPLSRALHGAMPIALDDMQYIDCISVEHPDSVSSTSKATTSFSFNTPSLSEWLRFITEKSLMFDFDTVQYKIIEGISIVALCTQPQLLPCEATEENASLTKPKKKTDPNQTSEQNGDAVTQIGSFGSGILRDTTQSTAPSFKNWVKRDGSWVPVFDRETWNSLLQEDEVEFLVNNGLSRRNNNIGLHTFPRRFLRHFIRFHFDPLSLEETESVIVPTLLQTVIESVQFSSVSSLDRLPKAIASLVDATVEAIQLMSVTQSSQLSYPPQLLYNLHSIVTVMKGVMLAFPLSSADTIGFPSNKAMIFELQNVQELPHQQDTVRQLGTPIQTPKTATRTPRTPKKTPNIPQSSQAPTDRSIESINQSTPEPDFKLDLLSESETIPKTQFFPTCFESPFIGLIKKPASDQKNQQQTPLLSIKPQNQRTTPSSLSLPSTLTETSIEEPRISIFESTQDSISSEILLLWCAEMFRVFGDLLTDINQRKHFVSILSNVVQVRFSSIQVVNELANLFSSDMDTFGTHPQIEEDIDDRALYEETFQEKALVEAQTVQLQPTPRNHVDKTKEDVFDGLLYGLVPLTFNPMNPTSDHVFQELPITGQLMKVSRQYNLHHVTKHIEHIISSLPSDSLHKEKQLNRILNPFVFADNFTLQSLKLSRALLLGHALVVGPPSSGKKSLSEASTKMLGWRWMEPHNSFSYQHDQFRFDLKLLMLAAGAGLRFAPENEKLRQGDSRPSSSHPQPTAKTGHLSETTKGVPKKVQKKTVSAQQKPPSTPSDPEPKEITVHDYLLPFTDGIKPVVALFNSFHLSSSSIESLKILESIASTGSYPGLFTFEEEQMIFQSVRPVMEESIVALYSQNWNNTKEQLASFEAQWKKKRRVKKIRLNMKRKKQKPKDETDLGFVFREDSENGQELDDVLNDLIDTEDEQILQDDGNGAQQDASVLQGDDEDNNDELKDEVNDLHEDEEKQYLTAITSIRLNKPDVLAFFAERVRKNLHFIISLSPHFPNDSKMGGQRVFQLSQLSEYISFAYYHLSDVIPRFLQRSSLVQIPHWEVSNLLDLTKTAITKSGGIVWLSSFEHASTMILFEEHDDNQITKPQKKTFGRYSCPNGLDGGNPTKDSDVEAMLRSIPALIVRLHLAANNFYSTHHSLQESSTSNTDFLSQRFQRRLFTPHSIVRVIRLYGFLTRNRSNYLRSKIKEWNNGVLQLQESHSHVHRLQLELKGTAPRQQQEADELAVLLKEIETEQAAASVEQENVKREEEKVLAQAAVQEELKQVADAELEHALPPLREAEDAINRMDPRDIDEMRSYNHPPEGVLLVMDAVCPVLGVDVGWASAKQLLGQRDFRQQLLQSKDSISEDTVQFLKKYIDDKGTKYTEEAISKISTAAASLCVWTKAVVKYREALKKVKPLQFTADEAMRKLDASKAELAKQQEALAQIENRLSTLQRRYTEDMQKSRKATEALLRTKQQLATATNTLKSLSEENERWVKSLNEAKLQLRILPASCLLTAVCIVYGSALDGTSRDQLFSQFITIVDSVKHKRMVFSHKEARKQVADELHEALEEMVKYSKEPGMVGGRAKRFLSAREQFNENKMSSEQNNNEDEVLEPFNFSIDNDFETDLSLCSLSYTIKELEEMLANTSDSRANSESFGNRKGHSMTFNLINELRGIRHAHLLPEWIGKGLMADRHSIESAFMAAFSPTPVIFVDPSGIASRWLRSCLPSQAYLLFAHSDKPRLSATLRACKNKGGTAIITSDTPNHIPSSFVETFEQFPQFDRADSITPMNPSDPLAFYSATNYSDVPPPLYSAHLSNLTPSDMFRMFLVFRGELSSLFLTNNFLSSASLSPNVTIVNFTPSRETMIQFFLFTLLKFIVPAFAQNILQVKLNISRISSELLQTENIILTLLATSPPTEILENPTFLSQVIDTQQNLKSLHLHMESLKQADSLFNQLIFPLKLVAEQLTYMYLVGSSHYFAKSSLFNVTRMDAISWVVEACSVLNRSVELIPLQKTITFFTSSPLTQIEQNENDQHLDASLLTSYKSSKTVPIRDGALSRYLSLVNLDSKAIDDLPLNQFAHQNRSVQGTQSKHSTGIGDEKQKALFRLDQARLYADIVDIIDHISSSSAMYQSIYQNNTSADSEQKGLSKTDLPHESEPSLSLTFSPLSSIIFAPRLLSEIVKQVYSVFITKAMKTDSFQEDLCLLGLCLELSDSLINQDIIHCFTESITSLMQSKPTSHIVPPQLLQVKTLTVHVETRYTSSIPKLGQHCFDDVLSKFDDNEYMLDDWDTWEKDSSTESLFPVSTLRHIANEARSFPVPGTPLFQESTDQTNDLRNQPLQNSSQASFSSKSLDKWQQIVKLSELIPSLASLPASIWSYKDEWAEWILQTGHEHSSFFLENEDFLEFISLDSKTAAYLLSCPSDYNDFKEDVLTKYISGVLNQKHIVDNVANYNRLSDPYFSNDDLAIPPLLPTGYFVHAQHKFLVNKKRELKNLLLQESTSARLVAEMDNISHRLDILSEYGISSSNDHETLNALPKISSYSSRSLRFQACTSSICSTKIPPLLPASVRFLLRIFFSALYPSSSTYQMLNKAINAFQTVAIGEEIGSIIRGSTIFRDAGIKQYHNHLVGPQELHHSMSGLINRSSTQSLLSISTPSLMDTQSTKLIPDPPPFPLLSGSASLNLFSPSLFSTTISSLASSSPLFIIVPPNVDVLSTIQQSSVQAKTRLFIAPPFPPYPAPSIPVIVDQLETHLSMKWGIEKLINQLKVEPVWMVINDIELAPMLIPSFLTLMRKFMNTSQTKSTSSNIDSSSLDFDDTVFKLLDYESLLSTKQPVSLGAQSGQTSSLVRKNSRPKIAESSKKKALPKLNSSINYDPSGTNTYDDFVHNDFRVIILLRHSSGSSVQSVPWGYNLFSKPHPLTDFSLLWRYLRPVTQRTARLVVKTPKSFFEILIHSLQVVFTETELILLPREYPHFFLTHSFMSWLAGSSKNVNVLLDAKAQRERRIERMKKEKVGKIDLDDILAASLESQILMEFSRHDSEKQTDRDDSHQKPRKPQTRNETGIEWKTHQKNQDVKERVFPMFQEILRRSENFSMLPFPFSFIHHDVASTILTGYLEAMPKDRPVPFSGSPTHLSKSPSSIFQTKGSLVSAQLGGSNQAASSPSAPRRTSRKPHPIQINQNLANELVRSPRSLDKKSIIQSPASKLLMNELKQKHTLNKSSTQSPNSVSKPLSSFGSPLIDGISTPPTFESRDDSGKDLTSETWFDYIFGPSVSNLISVDLHSSPLPPEEFASPENPSDPEEFDWQGNTRQIISFAFCTASTRCTSRQIVSQTVPTITPFSSRANLLAHHPSDLQGATPSDSSTPTFVPSSPVLVPNITAPQSHPSKTRLNSFITQLRISLAWIHSILVWNQQSEEQTSEFQIPSDSDLHIAQTRLQQVFLQAKLERKQMLSIRNQRKASRQNSTTIFDPLLFGSKDPLSLNGDSFLFEDDDSDSDIPLSPIGDSVQFTFPASEISYIQNEEDYVNSVILKMVHDVLWPIYITPSRNLSSNIAQKSFFANFLNFFVAHPLLVLYSTVQGPLDLGSQERFMDGFLLRHAPSENSSVSSPKITASEIAFPFFLHLLLGKSTTLDSQPILNAEFLLENTRQALNTSVQESPFSSFPMNVVLRQPSSSAFQNLLSTLFTIANSLPSRKQLDALVLPKSTIPSDLIKPNYLSLLYSLKPDKAQQGYHILSIDLRSSLHLLFLCTHFMSLSPTFIYQMLNGTLLKIQLYQNPQNGLSQCHHSSSVSSYSNL</sequence>
<feature type="compositionally biased region" description="Polar residues" evidence="2">
    <location>
        <begin position="4639"/>
        <end position="4659"/>
    </location>
</feature>
<feature type="compositionally biased region" description="Polar residues" evidence="2">
    <location>
        <begin position="4256"/>
        <end position="4277"/>
    </location>
</feature>
<comment type="caution">
    <text evidence="6">The sequence shown here is derived from an EMBL/GenBank/DDBJ whole genome shotgun (WGS) entry which is preliminary data.</text>
</comment>
<dbReference type="Pfam" id="PF12777">
    <property type="entry name" value="MT"/>
    <property type="match status" value="1"/>
</dbReference>
<proteinExistence type="predicted"/>
<dbReference type="InterPro" id="IPR035699">
    <property type="entry name" value="AAA_6"/>
</dbReference>
<dbReference type="Proteomes" id="UP001281761">
    <property type="component" value="Unassembled WGS sequence"/>
</dbReference>
<feature type="region of interest" description="Disordered" evidence="2">
    <location>
        <begin position="6217"/>
        <end position="6245"/>
    </location>
</feature>
<feature type="compositionally biased region" description="Polar residues" evidence="2">
    <location>
        <begin position="133"/>
        <end position="149"/>
    </location>
</feature>
<name>A0ABQ9XTE3_9EUKA</name>
<feature type="compositionally biased region" description="Low complexity" evidence="2">
    <location>
        <begin position="7257"/>
        <end position="7269"/>
    </location>
</feature>
<evidence type="ECO:0000259" key="5">
    <source>
        <dbReference type="Pfam" id="PF12777"/>
    </source>
</evidence>
<keyword evidence="1" id="KW-0175">Coiled coil</keyword>
<feature type="compositionally biased region" description="Polar residues" evidence="2">
    <location>
        <begin position="1423"/>
        <end position="1440"/>
    </location>
</feature>
<feature type="compositionally biased region" description="Polar residues" evidence="2">
    <location>
        <begin position="4229"/>
        <end position="4239"/>
    </location>
</feature>
<feature type="region of interest" description="Disordered" evidence="2">
    <location>
        <begin position="7113"/>
        <end position="7155"/>
    </location>
</feature>
<feature type="domain" description="Dynein heavy chain hydrolytic ATP-binding dynein motor region" evidence="4">
    <location>
        <begin position="2548"/>
        <end position="2782"/>
    </location>
</feature>
<feature type="compositionally biased region" description="Polar residues" evidence="2">
    <location>
        <begin position="83"/>
        <end position="95"/>
    </location>
</feature>
<feature type="compositionally biased region" description="Polar residues" evidence="2">
    <location>
        <begin position="6736"/>
        <end position="6748"/>
    </location>
</feature>
<dbReference type="InterPro" id="IPR042222">
    <property type="entry name" value="Dynein_2_N"/>
</dbReference>
<dbReference type="InterPro" id="IPR042228">
    <property type="entry name" value="Dynein_linker_3"/>
</dbReference>
<feature type="region of interest" description="Disordered" evidence="2">
    <location>
        <begin position="1"/>
        <end position="31"/>
    </location>
</feature>
<feature type="region of interest" description="Disordered" evidence="2">
    <location>
        <begin position="4632"/>
        <end position="4688"/>
    </location>
</feature>
<feature type="compositionally biased region" description="Polar residues" evidence="2">
    <location>
        <begin position="4019"/>
        <end position="4029"/>
    </location>
</feature>
<feature type="region of interest" description="Disordered" evidence="2">
    <location>
        <begin position="3428"/>
        <end position="3457"/>
    </location>
</feature>
<dbReference type="PANTHER" id="PTHR10676">
    <property type="entry name" value="DYNEIN HEAVY CHAIN FAMILY PROTEIN"/>
    <property type="match status" value="1"/>
</dbReference>
<feature type="region of interest" description="Disordered" evidence="2">
    <location>
        <begin position="248"/>
        <end position="290"/>
    </location>
</feature>
<protein>
    <submittedName>
        <fullName evidence="6">Dynein axonemal heavy chain 6</fullName>
    </submittedName>
</protein>
<dbReference type="EMBL" id="JARBJD010000074">
    <property type="protein sequence ID" value="KAK2954747.1"/>
    <property type="molecule type" value="Genomic_DNA"/>
</dbReference>
<feature type="compositionally biased region" description="Polar residues" evidence="2">
    <location>
        <begin position="4318"/>
        <end position="4334"/>
    </location>
</feature>
<feature type="region of interest" description="Disordered" evidence="2">
    <location>
        <begin position="7052"/>
        <end position="7077"/>
    </location>
</feature>
<dbReference type="InterPro" id="IPR026983">
    <property type="entry name" value="DHC"/>
</dbReference>
<gene>
    <name evidence="6" type="ORF">BLNAU_10232</name>
</gene>
<feature type="compositionally biased region" description="Acidic residues" evidence="2">
    <location>
        <begin position="1358"/>
        <end position="1369"/>
    </location>
</feature>
<evidence type="ECO:0000256" key="2">
    <source>
        <dbReference type="SAM" id="MobiDB-lite"/>
    </source>
</evidence>
<dbReference type="InterPro" id="IPR027417">
    <property type="entry name" value="P-loop_NTPase"/>
</dbReference>
<dbReference type="Gene3D" id="1.10.287.2620">
    <property type="match status" value="1"/>
</dbReference>
<dbReference type="Gene3D" id="3.20.180.20">
    <property type="entry name" value="Dynein heavy chain, N-terminal domain 2"/>
    <property type="match status" value="1"/>
</dbReference>
<dbReference type="Gene3D" id="3.40.50.300">
    <property type="entry name" value="P-loop containing nucleotide triphosphate hydrolases"/>
    <property type="match status" value="3"/>
</dbReference>
<dbReference type="Gene3D" id="1.20.140.100">
    <property type="entry name" value="Dynein heavy chain, N-terminal domain 2"/>
    <property type="match status" value="1"/>
</dbReference>
<feature type="coiled-coil region" evidence="1">
    <location>
        <begin position="5132"/>
        <end position="5169"/>
    </location>
</feature>
<feature type="compositionally biased region" description="Low complexity" evidence="2">
    <location>
        <begin position="4335"/>
        <end position="4346"/>
    </location>
</feature>
<accession>A0ABQ9XTE3</accession>
<feature type="compositionally biased region" description="Basic and acidic residues" evidence="2">
    <location>
        <begin position="1"/>
        <end position="10"/>
    </location>
</feature>
<feature type="region of interest" description="Disordered" evidence="2">
    <location>
        <begin position="7250"/>
        <end position="7269"/>
    </location>
</feature>
<dbReference type="Gene3D" id="1.20.920.30">
    <property type="match status" value="1"/>
</dbReference>
<feature type="domain" description="Dynein heavy chain linker" evidence="3">
    <location>
        <begin position="1650"/>
        <end position="2186"/>
    </location>
</feature>
<feature type="region of interest" description="Disordered" evidence="2">
    <location>
        <begin position="1341"/>
        <end position="1400"/>
    </location>
</feature>
<dbReference type="Gene3D" id="1.20.920.20">
    <property type="match status" value="1"/>
</dbReference>
<feature type="compositionally biased region" description="Polar residues" evidence="2">
    <location>
        <begin position="7117"/>
        <end position="7135"/>
    </location>
</feature>
<dbReference type="InterPro" id="IPR024743">
    <property type="entry name" value="Dynein_HC_stalk"/>
</dbReference>
<dbReference type="Pfam" id="PF08393">
    <property type="entry name" value="DHC_N2"/>
    <property type="match status" value="1"/>
</dbReference>
<evidence type="ECO:0000256" key="1">
    <source>
        <dbReference type="SAM" id="Coils"/>
    </source>
</evidence>
<reference evidence="6 7" key="1">
    <citation type="journal article" date="2022" name="bioRxiv">
        <title>Genomics of Preaxostyla Flagellates Illuminates Evolutionary Transitions and the Path Towards Mitochondrial Loss.</title>
        <authorList>
            <person name="Novak L.V.F."/>
            <person name="Treitli S.C."/>
            <person name="Pyrih J."/>
            <person name="Halakuc P."/>
            <person name="Pipaliya S.V."/>
            <person name="Vacek V."/>
            <person name="Brzon O."/>
            <person name="Soukal P."/>
            <person name="Eme L."/>
            <person name="Dacks J.B."/>
            <person name="Karnkowska A."/>
            <person name="Elias M."/>
            <person name="Hampl V."/>
        </authorList>
    </citation>
    <scope>NUCLEOTIDE SEQUENCE [LARGE SCALE GENOMIC DNA]</scope>
    <source>
        <strain evidence="6">NAU3</strain>
        <tissue evidence="6">Gut</tissue>
    </source>
</reference>
<keyword evidence="7" id="KW-1185">Reference proteome</keyword>
<feature type="region of interest" description="Disordered" evidence="2">
    <location>
        <begin position="1423"/>
        <end position="1447"/>
    </location>
</feature>
<feature type="compositionally biased region" description="Basic and acidic residues" evidence="2">
    <location>
        <begin position="6935"/>
        <end position="6950"/>
    </location>
</feature>
<feature type="compositionally biased region" description="Low complexity" evidence="2">
    <location>
        <begin position="2286"/>
        <end position="2295"/>
    </location>
</feature>
<feature type="region of interest" description="Disordered" evidence="2">
    <location>
        <begin position="6935"/>
        <end position="6964"/>
    </location>
</feature>
<feature type="region of interest" description="Disordered" evidence="2">
    <location>
        <begin position="82"/>
        <end position="158"/>
    </location>
</feature>
<feature type="coiled-coil region" evidence="1">
    <location>
        <begin position="5321"/>
        <end position="5404"/>
    </location>
</feature>
<evidence type="ECO:0000259" key="3">
    <source>
        <dbReference type="Pfam" id="PF08393"/>
    </source>
</evidence>
<feature type="compositionally biased region" description="Basic residues" evidence="2">
    <location>
        <begin position="1383"/>
        <end position="1392"/>
    </location>
</feature>
<feature type="region of interest" description="Disordered" evidence="2">
    <location>
        <begin position="6736"/>
        <end position="6760"/>
    </location>
</feature>
<feature type="domain" description="Dynein heavy chain coiled coil stalk" evidence="5">
    <location>
        <begin position="5108"/>
        <end position="5437"/>
    </location>
</feature>